<dbReference type="InterPro" id="IPR034294">
    <property type="entry name" value="Aquaporin_transptr"/>
</dbReference>
<evidence type="ECO:0000313" key="10">
    <source>
        <dbReference type="EMBL" id="GIE01253.1"/>
    </source>
</evidence>
<sequence>MVLISARPGTTATRAPAHGLRPDREDLGLAAGEFVLTTAFMFAVFSLVRWGLGTAAAGATPVEIWLRCAVVSMLVGLVIVGFVVSRPGRWTGAHMNPAITVALFIYGRTPGRRVLPYLVAQIAGSIAAAAVAGLVWGSAMAASPTRYAVVQPRTGTSGTMVALAEAAVLAIIVAAICWVPDHRPSWPMPWIVGMMFGVQGALLGTLTGGSANPARQLGPALFAGQTHVLAAYLIAPVAGAALAAWALRRRLTAPSRTAGAR</sequence>
<dbReference type="PANTHER" id="PTHR19139">
    <property type="entry name" value="AQUAPORIN TRANSPORTER"/>
    <property type="match status" value="1"/>
</dbReference>
<comment type="similarity">
    <text evidence="2 8">Belongs to the MIP/aquaporin (TC 1.A.8) family.</text>
</comment>
<dbReference type="EMBL" id="BOML01000021">
    <property type="protein sequence ID" value="GIE01253.1"/>
    <property type="molecule type" value="Genomic_DNA"/>
</dbReference>
<evidence type="ECO:0000256" key="2">
    <source>
        <dbReference type="ARBA" id="ARBA00006175"/>
    </source>
</evidence>
<evidence type="ECO:0000256" key="8">
    <source>
        <dbReference type="RuleBase" id="RU000477"/>
    </source>
</evidence>
<dbReference type="Proteomes" id="UP000637628">
    <property type="component" value="Unassembled WGS sequence"/>
</dbReference>
<feature type="transmembrane region" description="Helical" evidence="9">
    <location>
        <begin position="229"/>
        <end position="247"/>
    </location>
</feature>
<keyword evidence="11" id="KW-1185">Reference proteome</keyword>
<proteinExistence type="inferred from homology"/>
<dbReference type="PRINTS" id="PR00783">
    <property type="entry name" value="MINTRINSICP"/>
</dbReference>
<evidence type="ECO:0000256" key="4">
    <source>
        <dbReference type="ARBA" id="ARBA00022475"/>
    </source>
</evidence>
<protein>
    <submittedName>
        <fullName evidence="10">Uncharacterized protein</fullName>
    </submittedName>
</protein>
<feature type="transmembrane region" description="Helical" evidence="9">
    <location>
        <begin position="34"/>
        <end position="52"/>
    </location>
</feature>
<dbReference type="SUPFAM" id="SSF81338">
    <property type="entry name" value="Aquaporin-like"/>
    <property type="match status" value="1"/>
</dbReference>
<feature type="transmembrane region" description="Helical" evidence="9">
    <location>
        <begin position="114"/>
        <end position="139"/>
    </location>
</feature>
<dbReference type="InterPro" id="IPR000425">
    <property type="entry name" value="MIP"/>
</dbReference>
<dbReference type="Gene3D" id="1.20.1080.10">
    <property type="entry name" value="Glycerol uptake facilitator protein"/>
    <property type="match status" value="1"/>
</dbReference>
<name>A0ABQ3YUL7_9ACTN</name>
<evidence type="ECO:0000256" key="7">
    <source>
        <dbReference type="ARBA" id="ARBA00023136"/>
    </source>
</evidence>
<feature type="transmembrane region" description="Helical" evidence="9">
    <location>
        <begin position="64"/>
        <end position="84"/>
    </location>
</feature>
<keyword evidence="7 9" id="KW-0472">Membrane</keyword>
<keyword evidence="5 8" id="KW-0812">Transmembrane</keyword>
<dbReference type="Pfam" id="PF00230">
    <property type="entry name" value="MIP"/>
    <property type="match status" value="1"/>
</dbReference>
<evidence type="ECO:0000256" key="9">
    <source>
        <dbReference type="SAM" id="Phobius"/>
    </source>
</evidence>
<dbReference type="RefSeq" id="WP_203726852.1">
    <property type="nucleotide sequence ID" value="NZ_BAAATX010000014.1"/>
</dbReference>
<evidence type="ECO:0000256" key="3">
    <source>
        <dbReference type="ARBA" id="ARBA00022448"/>
    </source>
</evidence>
<evidence type="ECO:0000313" key="11">
    <source>
        <dbReference type="Proteomes" id="UP000637628"/>
    </source>
</evidence>
<keyword evidence="6 9" id="KW-1133">Transmembrane helix</keyword>
<comment type="subcellular location">
    <subcellularLocation>
        <location evidence="1">Cell membrane</location>
        <topology evidence="1">Multi-pass membrane protein</topology>
    </subcellularLocation>
</comment>
<gene>
    <name evidence="10" type="ORF">Adu01nite_26030</name>
</gene>
<comment type="caution">
    <text evidence="10">The sequence shown here is derived from an EMBL/GenBank/DDBJ whole genome shotgun (WGS) entry which is preliminary data.</text>
</comment>
<keyword evidence="3 8" id="KW-0813">Transport</keyword>
<feature type="transmembrane region" description="Helical" evidence="9">
    <location>
        <begin position="191"/>
        <end position="209"/>
    </location>
</feature>
<reference evidence="10 11" key="1">
    <citation type="submission" date="2021-01" db="EMBL/GenBank/DDBJ databases">
        <title>Whole genome shotgun sequence of Actinoplanes durhamensis NBRC 14914.</title>
        <authorList>
            <person name="Komaki H."/>
            <person name="Tamura T."/>
        </authorList>
    </citation>
    <scope>NUCLEOTIDE SEQUENCE [LARGE SCALE GENOMIC DNA]</scope>
    <source>
        <strain evidence="10 11">NBRC 14914</strain>
    </source>
</reference>
<feature type="transmembrane region" description="Helical" evidence="9">
    <location>
        <begin position="159"/>
        <end position="179"/>
    </location>
</feature>
<dbReference type="PROSITE" id="PS00221">
    <property type="entry name" value="MIP"/>
    <property type="match status" value="1"/>
</dbReference>
<keyword evidence="4" id="KW-1003">Cell membrane</keyword>
<evidence type="ECO:0000256" key="5">
    <source>
        <dbReference type="ARBA" id="ARBA00022692"/>
    </source>
</evidence>
<dbReference type="InterPro" id="IPR022357">
    <property type="entry name" value="MIP_CS"/>
</dbReference>
<evidence type="ECO:0000256" key="6">
    <source>
        <dbReference type="ARBA" id="ARBA00022989"/>
    </source>
</evidence>
<accession>A0ABQ3YUL7</accession>
<evidence type="ECO:0000256" key="1">
    <source>
        <dbReference type="ARBA" id="ARBA00004651"/>
    </source>
</evidence>
<organism evidence="10 11">
    <name type="scientific">Paractinoplanes durhamensis</name>
    <dbReference type="NCBI Taxonomy" id="113563"/>
    <lineage>
        <taxon>Bacteria</taxon>
        <taxon>Bacillati</taxon>
        <taxon>Actinomycetota</taxon>
        <taxon>Actinomycetes</taxon>
        <taxon>Micromonosporales</taxon>
        <taxon>Micromonosporaceae</taxon>
        <taxon>Paractinoplanes</taxon>
    </lineage>
</organism>
<dbReference type="InterPro" id="IPR023271">
    <property type="entry name" value="Aquaporin-like"/>
</dbReference>
<dbReference type="PANTHER" id="PTHR19139:SF199">
    <property type="entry name" value="MIP17260P"/>
    <property type="match status" value="1"/>
</dbReference>